<keyword evidence="12" id="KW-0511">Multifunctional enzyme</keyword>
<comment type="similarity">
    <text evidence="4 13">In the N-terminal section; belongs to the cytidine and deoxycytidylate deaminase family.</text>
</comment>
<evidence type="ECO:0000256" key="14">
    <source>
        <dbReference type="PIRSR" id="PIRSR006769-1"/>
    </source>
</evidence>
<evidence type="ECO:0000313" key="18">
    <source>
        <dbReference type="EMBL" id="ENV80473.1"/>
    </source>
</evidence>
<evidence type="ECO:0000256" key="3">
    <source>
        <dbReference type="ARBA" id="ARBA00004910"/>
    </source>
</evidence>
<dbReference type="Pfam" id="PF01872">
    <property type="entry name" value="RibD_C"/>
    <property type="match status" value="1"/>
</dbReference>
<dbReference type="InterPro" id="IPR004794">
    <property type="entry name" value="Eubact_RibD"/>
</dbReference>
<evidence type="ECO:0000313" key="19">
    <source>
        <dbReference type="Proteomes" id="UP000013276"/>
    </source>
</evidence>
<dbReference type="InterPro" id="IPR050765">
    <property type="entry name" value="Riboflavin_Biosynth_HTPR"/>
</dbReference>
<evidence type="ECO:0000256" key="16">
    <source>
        <dbReference type="PIRSR" id="PIRSR006769-3"/>
    </source>
</evidence>
<dbReference type="FunFam" id="3.40.140.10:FF:000025">
    <property type="entry name" value="Riboflavin biosynthesis protein RibD"/>
    <property type="match status" value="1"/>
</dbReference>
<keyword evidence="6 13" id="KW-0686">Riboflavin biosynthesis</keyword>
<evidence type="ECO:0000256" key="12">
    <source>
        <dbReference type="ARBA" id="ARBA00023268"/>
    </source>
</evidence>
<feature type="binding site" evidence="15">
    <location>
        <position position="180"/>
    </location>
    <ligand>
        <name>NADP(+)</name>
        <dbReference type="ChEBI" id="CHEBI:58349"/>
    </ligand>
</feature>
<evidence type="ECO:0000256" key="11">
    <source>
        <dbReference type="ARBA" id="ARBA00023002"/>
    </source>
</evidence>
<keyword evidence="9 13" id="KW-0862">Zinc</keyword>
<dbReference type="GO" id="GO:0008270">
    <property type="term" value="F:zinc ion binding"/>
    <property type="evidence" value="ECO:0007669"/>
    <property type="project" value="InterPro"/>
</dbReference>
<dbReference type="SUPFAM" id="SSF53927">
    <property type="entry name" value="Cytidine deaminase-like"/>
    <property type="match status" value="1"/>
</dbReference>
<evidence type="ECO:0000256" key="13">
    <source>
        <dbReference type="PIRNR" id="PIRNR006769"/>
    </source>
</evidence>
<dbReference type="InterPro" id="IPR024072">
    <property type="entry name" value="DHFR-like_dom_sf"/>
</dbReference>
<feature type="active site" description="Proton donor" evidence="14">
    <location>
        <position position="78"/>
    </location>
</feature>
<dbReference type="InterPro" id="IPR016192">
    <property type="entry name" value="APOBEC/CMP_deaminase_Zn-bd"/>
</dbReference>
<dbReference type="PANTHER" id="PTHR38011">
    <property type="entry name" value="DIHYDROFOLATE REDUCTASE FAMILY PROTEIN (AFU_ORTHOLOGUE AFUA_8G06820)"/>
    <property type="match status" value="1"/>
</dbReference>
<comment type="pathway">
    <text evidence="2 13">Cofactor biosynthesis; riboflavin biosynthesis; 5-amino-6-(D-ribitylamino)uracil from GTP: step 2/4.</text>
</comment>
<dbReference type="EMBL" id="APQC01000005">
    <property type="protein sequence ID" value="ENV80473.1"/>
    <property type="molecule type" value="Genomic_DNA"/>
</dbReference>
<dbReference type="UniPathway" id="UPA00275">
    <property type="reaction ID" value="UER00401"/>
</dbReference>
<keyword evidence="11 13" id="KW-0560">Oxidoreductase</keyword>
<dbReference type="NCBIfam" id="TIGR00227">
    <property type="entry name" value="ribD_Cterm"/>
    <property type="match status" value="1"/>
</dbReference>
<comment type="pathway">
    <text evidence="3 13">Cofactor biosynthesis; riboflavin biosynthesis; 5-amino-6-(D-ribitylamino)uracil from GTP: step 3/4.</text>
</comment>
<feature type="binding site" evidence="15">
    <location>
        <position position="313"/>
    </location>
    <ligand>
        <name>substrate</name>
    </ligand>
</feature>
<evidence type="ECO:0000256" key="9">
    <source>
        <dbReference type="ARBA" id="ARBA00022833"/>
    </source>
</evidence>
<dbReference type="InterPro" id="IPR016193">
    <property type="entry name" value="Cytidine_deaminase-like"/>
</dbReference>
<evidence type="ECO:0000256" key="15">
    <source>
        <dbReference type="PIRSR" id="PIRSR006769-2"/>
    </source>
</evidence>
<accession>N9DJ29</accession>
<feature type="binding site" evidence="15">
    <location>
        <position position="233"/>
    </location>
    <ligand>
        <name>substrate</name>
    </ligand>
</feature>
<feature type="binding site" evidence="15">
    <location>
        <position position="230"/>
    </location>
    <ligand>
        <name>substrate</name>
    </ligand>
</feature>
<dbReference type="GO" id="GO:0009231">
    <property type="term" value="P:riboflavin biosynthetic process"/>
    <property type="evidence" value="ECO:0007669"/>
    <property type="project" value="UniProtKB-UniPathway"/>
</dbReference>
<evidence type="ECO:0000256" key="6">
    <source>
        <dbReference type="ARBA" id="ARBA00022619"/>
    </source>
</evidence>
<reference evidence="18 19" key="1">
    <citation type="submission" date="2013-02" db="EMBL/GenBank/DDBJ databases">
        <title>The Genome Sequence of Acinetobacter ursingii NIPH ANC_3649.</title>
        <authorList>
            <consortium name="The Broad Institute Genome Sequencing Platform"/>
            <consortium name="The Broad Institute Genome Sequencing Center for Infectious Disease"/>
            <person name="Cerqueira G."/>
            <person name="Feldgarden M."/>
            <person name="Courvalin P."/>
            <person name="Perichon B."/>
            <person name="Grillot-Courvalin C."/>
            <person name="Clermont D."/>
            <person name="Rocha E."/>
            <person name="Yoon E.-J."/>
            <person name="Nemec A."/>
            <person name="Walker B."/>
            <person name="Young S.K."/>
            <person name="Zeng Q."/>
            <person name="Gargeya S."/>
            <person name="Fitzgerald M."/>
            <person name="Haas B."/>
            <person name="Abouelleil A."/>
            <person name="Alvarado L."/>
            <person name="Arachchi H.M."/>
            <person name="Berlin A.M."/>
            <person name="Chapman S.B."/>
            <person name="Dewar J."/>
            <person name="Goldberg J."/>
            <person name="Griggs A."/>
            <person name="Gujja S."/>
            <person name="Hansen M."/>
            <person name="Howarth C."/>
            <person name="Imamovic A."/>
            <person name="Larimer J."/>
            <person name="McCowan C."/>
            <person name="Murphy C."/>
            <person name="Neiman D."/>
            <person name="Pearson M."/>
            <person name="Priest M."/>
            <person name="Roberts A."/>
            <person name="Saif S."/>
            <person name="Shea T."/>
            <person name="Sisk P."/>
            <person name="Sykes S."/>
            <person name="Wortman J."/>
            <person name="Nusbaum C."/>
            <person name="Birren B."/>
        </authorList>
    </citation>
    <scope>NUCLEOTIDE SEQUENCE [LARGE SCALE GENOMIC DNA]</scope>
    <source>
        <strain evidence="18 19">ANC 3649</strain>
    </source>
</reference>
<dbReference type="NCBIfam" id="TIGR00326">
    <property type="entry name" value="eubact_ribD"/>
    <property type="match status" value="1"/>
</dbReference>
<dbReference type="InterPro" id="IPR011549">
    <property type="entry name" value="RibD_C"/>
</dbReference>
<evidence type="ECO:0000256" key="2">
    <source>
        <dbReference type="ARBA" id="ARBA00004882"/>
    </source>
</evidence>
<dbReference type="PANTHER" id="PTHR38011:SF7">
    <property type="entry name" value="2,5-DIAMINO-6-RIBOSYLAMINO-4(3H)-PYRIMIDINONE 5'-PHOSPHATE REDUCTASE"/>
    <property type="match status" value="1"/>
</dbReference>
<keyword evidence="7 13" id="KW-0479">Metal-binding</keyword>
<comment type="catalytic activity">
    <reaction evidence="13">
        <text>2,5-diamino-6-hydroxy-4-(5-phosphoribosylamino)-pyrimidine + H2O + H(+) = 5-amino-6-(5-phospho-D-ribosylamino)uracil + NH4(+)</text>
        <dbReference type="Rhea" id="RHEA:21868"/>
        <dbReference type="ChEBI" id="CHEBI:15377"/>
        <dbReference type="ChEBI" id="CHEBI:15378"/>
        <dbReference type="ChEBI" id="CHEBI:28938"/>
        <dbReference type="ChEBI" id="CHEBI:58453"/>
        <dbReference type="ChEBI" id="CHEBI:58614"/>
        <dbReference type="EC" id="3.5.4.26"/>
    </reaction>
</comment>
<dbReference type="AlphaFoldDB" id="N9DJ29"/>
<dbReference type="PIRSF" id="PIRSF006769">
    <property type="entry name" value="RibD"/>
    <property type="match status" value="1"/>
</dbReference>
<dbReference type="HOGENOM" id="CLU_036590_1_2_6"/>
<comment type="caution">
    <text evidence="18">The sequence shown here is derived from an EMBL/GenBank/DDBJ whole genome shotgun (WGS) entry which is preliminary data.</text>
</comment>
<dbReference type="PROSITE" id="PS51747">
    <property type="entry name" value="CYT_DCMP_DEAMINASES_2"/>
    <property type="match status" value="1"/>
</dbReference>
<dbReference type="EC" id="1.1.1.193" evidence="13"/>
<gene>
    <name evidence="18" type="ORF">F942_00641</name>
</gene>
<comment type="cofactor">
    <cofactor evidence="13 16">
        <name>Zn(2+)</name>
        <dbReference type="ChEBI" id="CHEBI:29105"/>
    </cofactor>
    <text evidence="13 16">Binds 1 zinc ion.</text>
</comment>
<feature type="binding site" evidence="15">
    <location>
        <begin position="315"/>
        <end position="321"/>
    </location>
    <ligand>
        <name>NADP(+)</name>
        <dbReference type="ChEBI" id="CHEBI:58349"/>
    </ligand>
</feature>
<keyword evidence="8 13" id="KW-0378">Hydrolase</keyword>
<organism evidence="18 19">
    <name type="scientific">Acinetobacter ursingii ANC 3649</name>
    <dbReference type="NCBI Taxonomy" id="1257043"/>
    <lineage>
        <taxon>Bacteria</taxon>
        <taxon>Pseudomonadati</taxon>
        <taxon>Pseudomonadota</taxon>
        <taxon>Gammaproteobacteria</taxon>
        <taxon>Moraxellales</taxon>
        <taxon>Moraxellaceae</taxon>
        <taxon>Acinetobacter</taxon>
    </lineage>
</organism>
<feature type="binding site" evidence="16">
    <location>
        <position position="76"/>
    </location>
    <ligand>
        <name>Zn(2+)</name>
        <dbReference type="ChEBI" id="CHEBI:29105"/>
        <note>catalytic</note>
    </ligand>
</feature>
<feature type="binding site" evidence="16">
    <location>
        <position position="110"/>
    </location>
    <ligand>
        <name>Zn(2+)</name>
        <dbReference type="ChEBI" id="CHEBI:29105"/>
        <note>catalytic</note>
    </ligand>
</feature>
<proteinExistence type="inferred from homology"/>
<feature type="binding site" evidence="15">
    <location>
        <position position="222"/>
    </location>
    <ligand>
        <name>NADP(+)</name>
        <dbReference type="ChEBI" id="CHEBI:58349"/>
    </ligand>
</feature>
<dbReference type="InterPro" id="IPR002125">
    <property type="entry name" value="CMP_dCMP_dom"/>
</dbReference>
<keyword evidence="10 13" id="KW-0521">NADP</keyword>
<keyword evidence="19" id="KW-1185">Reference proteome</keyword>
<feature type="binding site" evidence="15">
    <location>
        <position position="226"/>
    </location>
    <ligand>
        <name>NADP(+)</name>
        <dbReference type="ChEBI" id="CHEBI:58349"/>
    </ligand>
</feature>
<dbReference type="SUPFAM" id="SSF53597">
    <property type="entry name" value="Dihydrofolate reductase-like"/>
    <property type="match status" value="1"/>
</dbReference>
<dbReference type="PATRIC" id="fig|1257043.3.peg.616"/>
<dbReference type="GO" id="GO:0008703">
    <property type="term" value="F:5-amino-6-(5-phosphoribosylamino)uracil reductase activity"/>
    <property type="evidence" value="ECO:0007669"/>
    <property type="project" value="UniProtKB-EC"/>
</dbReference>
<name>N9DJ29_9GAMM</name>
<feature type="domain" description="CMP/dCMP-type deaminase" evidence="17">
    <location>
        <begin position="27"/>
        <end position="148"/>
    </location>
</feature>
<protein>
    <recommendedName>
        <fullName evidence="13">Riboflavin biosynthesis protein RibD</fullName>
    </recommendedName>
    <domain>
        <recommendedName>
            <fullName evidence="13">Diaminohydroxyphosphoribosylaminopyrimidine deaminase</fullName>
            <shortName evidence="13">DRAP deaminase</shortName>
            <ecNumber evidence="13">3.5.4.26</ecNumber>
        </recommendedName>
        <alternativeName>
            <fullName evidence="13">Riboflavin-specific deaminase</fullName>
        </alternativeName>
    </domain>
    <domain>
        <recommendedName>
            <fullName evidence="13">5-amino-6-(5-phosphoribosylamino)uracil reductase</fullName>
            <ecNumber evidence="13">1.1.1.193</ecNumber>
        </recommendedName>
        <alternativeName>
            <fullName evidence="13">HTP reductase</fullName>
        </alternativeName>
    </domain>
</protein>
<feature type="binding site" evidence="16">
    <location>
        <position position="101"/>
    </location>
    <ligand>
        <name>Zn(2+)</name>
        <dbReference type="ChEBI" id="CHEBI:29105"/>
        <note>catalytic</note>
    </ligand>
</feature>
<dbReference type="GO" id="GO:0050661">
    <property type="term" value="F:NADP binding"/>
    <property type="evidence" value="ECO:0007669"/>
    <property type="project" value="InterPro"/>
</dbReference>
<dbReference type="EC" id="3.5.4.26" evidence="13"/>
<dbReference type="Proteomes" id="UP000013276">
    <property type="component" value="Unassembled WGS sequence"/>
</dbReference>
<dbReference type="CDD" id="cd01284">
    <property type="entry name" value="Riboflavin_deaminase-reductase"/>
    <property type="match status" value="1"/>
</dbReference>
<dbReference type="Pfam" id="PF00383">
    <property type="entry name" value="dCMP_cyt_deam_1"/>
    <property type="match status" value="1"/>
</dbReference>
<comment type="similarity">
    <text evidence="5 13">In the C-terminal section; belongs to the HTP reductase family.</text>
</comment>
<feature type="binding site" evidence="15">
    <location>
        <position position="194"/>
    </location>
    <ligand>
        <name>substrate</name>
    </ligand>
</feature>
<dbReference type="Gene3D" id="3.40.430.10">
    <property type="entry name" value="Dihydrofolate Reductase, subunit A"/>
    <property type="match status" value="1"/>
</dbReference>
<sequence length="384" mass="41899">MSKHSVVKLNKCSNVNTNMTKVSHLDQQDHYWMAQALAEAKTALYRTRPNPAVGCVIVKDDQIIGRGATAPVGGSHAEVFALREAGDRAEGATAYVTLEPCAHFGRTPPCAEALVRAKVTRVVIATLDPNPLVAGKGQKILNNAGITTQVGVLEQDAIELNRGFLKVMAGGLPYVRLKVASSLDGRTAMASGESKWITGVDARLDVQYWRARSAVVITGIQTVLADDCQLNVRVLADVEDISAIAQPKRLILDRQGRLPLTAKILHAPESLMVMGPFRQELADLGVLQLPVQSLRELLATLSKEYHLYDVMVEAGTTLATAFLQEKLVDEMISYIAPTLLGQSARAMFSADLHKMSEQLRFKLFDVTQIGQDIRLRLIPIQETV</sequence>
<evidence type="ECO:0000256" key="4">
    <source>
        <dbReference type="ARBA" id="ARBA00005259"/>
    </source>
</evidence>
<evidence type="ECO:0000256" key="5">
    <source>
        <dbReference type="ARBA" id="ARBA00007417"/>
    </source>
</evidence>
<feature type="binding site" evidence="15">
    <location>
        <position position="196"/>
    </location>
    <ligand>
        <name>NADP(+)</name>
        <dbReference type="ChEBI" id="CHEBI:58349"/>
    </ligand>
</feature>
<comment type="function">
    <text evidence="1 13">Converts 2,5-diamino-6-(ribosylamino)-4(3h)-pyrimidinone 5'-phosphate into 5-amino-6-(ribosylamino)-2,4(1h,3h)-pyrimidinedione 5'-phosphate.</text>
</comment>
<dbReference type="Gene3D" id="3.40.140.10">
    <property type="entry name" value="Cytidine Deaminase, domain 2"/>
    <property type="match status" value="1"/>
</dbReference>
<dbReference type="PROSITE" id="PS00903">
    <property type="entry name" value="CYT_DCMP_DEAMINASES_1"/>
    <property type="match status" value="1"/>
</dbReference>
<evidence type="ECO:0000256" key="7">
    <source>
        <dbReference type="ARBA" id="ARBA00022723"/>
    </source>
</evidence>
<evidence type="ECO:0000256" key="1">
    <source>
        <dbReference type="ARBA" id="ARBA00002151"/>
    </source>
</evidence>
<evidence type="ECO:0000259" key="17">
    <source>
        <dbReference type="PROSITE" id="PS51747"/>
    </source>
</evidence>
<evidence type="ECO:0000256" key="10">
    <source>
        <dbReference type="ARBA" id="ARBA00022857"/>
    </source>
</evidence>
<evidence type="ECO:0000256" key="8">
    <source>
        <dbReference type="ARBA" id="ARBA00022801"/>
    </source>
</evidence>
<feature type="binding site" evidence="15">
    <location>
        <position position="210"/>
    </location>
    <ligand>
        <name>substrate</name>
    </ligand>
</feature>
<dbReference type="InterPro" id="IPR002734">
    <property type="entry name" value="RibDG_C"/>
</dbReference>
<comment type="catalytic activity">
    <reaction evidence="13">
        <text>5-amino-6-(5-phospho-D-ribitylamino)uracil + NADP(+) = 5-amino-6-(5-phospho-D-ribosylamino)uracil + NADPH + H(+)</text>
        <dbReference type="Rhea" id="RHEA:17845"/>
        <dbReference type="ChEBI" id="CHEBI:15378"/>
        <dbReference type="ChEBI" id="CHEBI:57783"/>
        <dbReference type="ChEBI" id="CHEBI:58349"/>
        <dbReference type="ChEBI" id="CHEBI:58421"/>
        <dbReference type="ChEBI" id="CHEBI:58453"/>
        <dbReference type="EC" id="1.1.1.193"/>
    </reaction>
</comment>
<dbReference type="GO" id="GO:0008835">
    <property type="term" value="F:diaminohydroxyphosphoribosylaminopyrimidine deaminase activity"/>
    <property type="evidence" value="ECO:0007669"/>
    <property type="project" value="UniProtKB-EC"/>
</dbReference>